<dbReference type="Proteomes" id="UP000231962">
    <property type="component" value="Unassembled WGS sequence"/>
</dbReference>
<dbReference type="Gene3D" id="3.40.50.1820">
    <property type="entry name" value="alpha/beta hydrolase"/>
    <property type="match status" value="1"/>
</dbReference>
<dbReference type="InterPro" id="IPR029058">
    <property type="entry name" value="AB_hydrolase_fold"/>
</dbReference>
<keyword evidence="2" id="KW-0378">Hydrolase</keyword>
<keyword evidence="3" id="KW-1185">Reference proteome</keyword>
<dbReference type="Proteomes" id="UP000231990">
    <property type="component" value="Unassembled WGS sequence"/>
</dbReference>
<evidence type="ECO:0000313" key="3">
    <source>
        <dbReference type="Proteomes" id="UP000231962"/>
    </source>
</evidence>
<evidence type="ECO:0000313" key="2">
    <source>
        <dbReference type="EMBL" id="PJZ74104.1"/>
    </source>
</evidence>
<gene>
    <name evidence="1" type="ORF">CH360_13285</name>
    <name evidence="2" type="ORF">CH373_04045</name>
</gene>
<organism evidence="2 4">
    <name type="scientific">Leptospira perolatii</name>
    <dbReference type="NCBI Taxonomy" id="2023191"/>
    <lineage>
        <taxon>Bacteria</taxon>
        <taxon>Pseudomonadati</taxon>
        <taxon>Spirochaetota</taxon>
        <taxon>Spirochaetia</taxon>
        <taxon>Leptospirales</taxon>
        <taxon>Leptospiraceae</taxon>
        <taxon>Leptospira</taxon>
    </lineage>
</organism>
<evidence type="ECO:0000313" key="4">
    <source>
        <dbReference type="Proteomes" id="UP000231990"/>
    </source>
</evidence>
<dbReference type="RefSeq" id="WP_100714532.1">
    <property type="nucleotide sequence ID" value="NZ_NPDY01000013.1"/>
</dbReference>
<accession>A0A2M9ZPY8</accession>
<sequence length="347" mass="39740">MNLYTLKGIPFLLKYADIIQLPSPKPELIGLSLDIGLELKTKVFHQGSDAPVIYVQHGMSAWGIEDLRILALCKHLYNSGFTVYLPELPEVKALTITYDTILRIRSAFKSICKIEESSISYFSASFSAGMGMVALSQPEEQNWLNATFLVGTYSDFGKTLPFVIENFERDEYAVSVLLFNYIQTIIPSTHRLREYFFETALDDGLRRTEDEKKGSKIYSDLESKEREFIEKIRSDSNYRVEIAQKIISSLPEGFIFRSSPANFLQNWRTPIAFLHGSDDSVISPKESESLYFALNTEKFSVRSMYLPSKLITHGDHLPYYTQLPEVLPLARIWGFFLKKANRRKSLC</sequence>
<dbReference type="EMBL" id="NPDZ01000002">
    <property type="protein sequence ID" value="PJZ74104.1"/>
    <property type="molecule type" value="Genomic_DNA"/>
</dbReference>
<protein>
    <submittedName>
        <fullName evidence="2">Alpha/beta hydrolase</fullName>
    </submittedName>
</protein>
<dbReference type="OrthoDB" id="111567at2"/>
<name>A0A2M9ZPY8_9LEPT</name>
<comment type="caution">
    <text evidence="2">The sequence shown here is derived from an EMBL/GenBank/DDBJ whole genome shotgun (WGS) entry which is preliminary data.</text>
</comment>
<dbReference type="SUPFAM" id="SSF53474">
    <property type="entry name" value="alpha/beta-Hydrolases"/>
    <property type="match status" value="1"/>
</dbReference>
<dbReference type="AlphaFoldDB" id="A0A2M9ZPY8"/>
<dbReference type="EMBL" id="NPDY01000013">
    <property type="protein sequence ID" value="PJZ69027.1"/>
    <property type="molecule type" value="Genomic_DNA"/>
</dbReference>
<dbReference type="GO" id="GO:0016787">
    <property type="term" value="F:hydrolase activity"/>
    <property type="evidence" value="ECO:0007669"/>
    <property type="project" value="UniProtKB-KW"/>
</dbReference>
<reference evidence="3 4" key="1">
    <citation type="submission" date="2017-07" db="EMBL/GenBank/DDBJ databases">
        <title>Leptospira spp. isolated from tropical soils.</title>
        <authorList>
            <person name="Thibeaux R."/>
            <person name="Iraola G."/>
            <person name="Ferres I."/>
            <person name="Bierque E."/>
            <person name="Girault D."/>
            <person name="Soupe-Gilbert M.-E."/>
            <person name="Picardeau M."/>
            <person name="Goarant C."/>
        </authorList>
    </citation>
    <scope>NUCLEOTIDE SEQUENCE [LARGE SCALE GENOMIC DNA]</scope>
    <source>
        <strain evidence="2 4">FH1-B-B1</strain>
        <strain evidence="1 3">FH1-B-C1</strain>
    </source>
</reference>
<proteinExistence type="predicted"/>
<evidence type="ECO:0000313" key="1">
    <source>
        <dbReference type="EMBL" id="PJZ69027.1"/>
    </source>
</evidence>